<keyword evidence="5 7" id="KW-0472">Membrane</keyword>
<feature type="transmembrane region" description="Helical" evidence="7">
    <location>
        <begin position="46"/>
        <end position="64"/>
    </location>
</feature>
<dbReference type="NCBIfam" id="TIGR00360">
    <property type="entry name" value="ComEC_N-term"/>
    <property type="match status" value="1"/>
</dbReference>
<feature type="transmembrane region" description="Helical" evidence="7">
    <location>
        <begin position="440"/>
        <end position="465"/>
    </location>
</feature>
<dbReference type="PANTHER" id="PTHR30619:SF1">
    <property type="entry name" value="RECOMBINATION PROTEIN 2"/>
    <property type="match status" value="1"/>
</dbReference>
<gene>
    <name evidence="10" type="ORF">DES32_2072</name>
</gene>
<keyword evidence="3 7" id="KW-0812">Transmembrane</keyword>
<feature type="region of interest" description="Disordered" evidence="6">
    <location>
        <begin position="716"/>
        <end position="749"/>
    </location>
</feature>
<reference evidence="10 11" key="1">
    <citation type="submission" date="2018-08" db="EMBL/GenBank/DDBJ databases">
        <title>Genomic Encyclopedia of Type Strains, Phase IV (KMG-IV): sequencing the most valuable type-strain genomes for metagenomic binning, comparative biology and taxonomic classification.</title>
        <authorList>
            <person name="Goeker M."/>
        </authorList>
    </citation>
    <scope>NUCLEOTIDE SEQUENCE [LARGE SCALE GENOMIC DNA]</scope>
    <source>
        <strain evidence="10 11">BW863</strain>
    </source>
</reference>
<evidence type="ECO:0000256" key="7">
    <source>
        <dbReference type="SAM" id="Phobius"/>
    </source>
</evidence>
<organism evidence="10 11">
    <name type="scientific">Methylovirgula ligni</name>
    <dbReference type="NCBI Taxonomy" id="569860"/>
    <lineage>
        <taxon>Bacteria</taxon>
        <taxon>Pseudomonadati</taxon>
        <taxon>Pseudomonadota</taxon>
        <taxon>Alphaproteobacteria</taxon>
        <taxon>Hyphomicrobiales</taxon>
        <taxon>Beijerinckiaceae</taxon>
        <taxon>Methylovirgula</taxon>
    </lineage>
</organism>
<evidence type="ECO:0000256" key="5">
    <source>
        <dbReference type="ARBA" id="ARBA00023136"/>
    </source>
</evidence>
<comment type="caution">
    <text evidence="10">The sequence shown here is derived from an EMBL/GenBank/DDBJ whole genome shotgun (WGS) entry which is preliminary data.</text>
</comment>
<keyword evidence="2" id="KW-1003">Cell membrane</keyword>
<dbReference type="InterPro" id="IPR052159">
    <property type="entry name" value="Competence_DNA_uptake"/>
</dbReference>
<dbReference type="AlphaFoldDB" id="A0A3D9Z4F6"/>
<evidence type="ECO:0000256" key="6">
    <source>
        <dbReference type="SAM" id="MobiDB-lite"/>
    </source>
</evidence>
<protein>
    <submittedName>
        <fullName evidence="10">Competence protein ComEC</fullName>
    </submittedName>
</protein>
<keyword evidence="11" id="KW-1185">Reference proteome</keyword>
<comment type="subcellular location">
    <subcellularLocation>
        <location evidence="1">Cell membrane</location>
        <topology evidence="1">Multi-pass membrane protein</topology>
    </subcellularLocation>
</comment>
<feature type="transmembrane region" description="Helical" evidence="7">
    <location>
        <begin position="70"/>
        <end position="88"/>
    </location>
</feature>
<dbReference type="Pfam" id="PF13567">
    <property type="entry name" value="DUF4131"/>
    <property type="match status" value="1"/>
</dbReference>
<feature type="transmembrane region" description="Helical" evidence="7">
    <location>
        <begin position="376"/>
        <end position="409"/>
    </location>
</feature>
<dbReference type="InterPro" id="IPR004477">
    <property type="entry name" value="ComEC_N"/>
</dbReference>
<sequence>MSDRAGTAVAKGMAPARFGLRLAGFAAAARRSFQNAIEIEIAERRFFLWLPVAAGAGVVVYLVADREPSLWYAGFAAAVFGIFAIALRRHRIAQSVLLVLCCFCLGILSASWRSARVAAPVLDHIRVASLEGMIEEMDFRQTGARFLLRVDKAEGFTPQETPYRVRLTLRRTPPFEAGTYVRLKARLLPPAQESLPGGYDFGRDAWFARIGAVGNVLGRIEMIAPPRPPGLLDAALMALDRGRNALALRIDTIVGGEAGAVAAAMVTGKRDLLTDDTREVIRKAGIFHIITISGVQMTLMAGIFFVGLRRLLALSPALALRYPIKTWAAAAAICGAVLYDIATGSRVGTERALFMTLIMLGAVIAGRQSLSMRNLALAAALVMLIAPEAILGASFQLSFAAVAALVAVYEARFDRTARLADERAGLAPAPRERRTGLGRLFARGPAALLFATLCASTATASFMAYDFHELNPYVLIGNPLTLTLIELCAVPGALIGTLLYPLGCDAFVWHILGLGISFVLWVARGIGTLPGAALPLNAFAPWAIVFLTFAVLSAVIWRSMLLRLTAVPLALIGFYGATHGGTFDMAIAATGDAVAVRGGDGALTIIGKRPSLFTVAQWLSADGDARDPQAAVDASACDRIGCVGILPDGRSVALVLNEAAFAEDCLRADIIVTPLYAPPGCAASLVVDRDRLRDTGAMLLHAQGKGWAIETARAVGKDRPWSPAPPHRWGKPAPIAAPKADDDPGAPLE</sequence>
<dbReference type="GO" id="GO:0005886">
    <property type="term" value="C:plasma membrane"/>
    <property type="evidence" value="ECO:0007669"/>
    <property type="project" value="UniProtKB-SubCell"/>
</dbReference>
<dbReference type="PANTHER" id="PTHR30619">
    <property type="entry name" value="DNA INTERNALIZATION/COMPETENCE PROTEIN COMEC/REC2"/>
    <property type="match status" value="1"/>
</dbReference>
<evidence type="ECO:0000256" key="2">
    <source>
        <dbReference type="ARBA" id="ARBA00022475"/>
    </source>
</evidence>
<dbReference type="EMBL" id="QUMO01000003">
    <property type="protein sequence ID" value="REF86029.1"/>
    <property type="molecule type" value="Genomic_DNA"/>
</dbReference>
<evidence type="ECO:0000313" key="11">
    <source>
        <dbReference type="Proteomes" id="UP000256900"/>
    </source>
</evidence>
<dbReference type="InterPro" id="IPR025405">
    <property type="entry name" value="DUF4131"/>
</dbReference>
<feature type="transmembrane region" description="Helical" evidence="7">
    <location>
        <begin position="320"/>
        <end position="339"/>
    </location>
</feature>
<evidence type="ECO:0000256" key="3">
    <source>
        <dbReference type="ARBA" id="ARBA00022692"/>
    </source>
</evidence>
<evidence type="ECO:0000259" key="9">
    <source>
        <dbReference type="Pfam" id="PF13567"/>
    </source>
</evidence>
<feature type="transmembrane region" description="Helical" evidence="7">
    <location>
        <begin position="539"/>
        <end position="557"/>
    </location>
</feature>
<evidence type="ECO:0000313" key="10">
    <source>
        <dbReference type="EMBL" id="REF86029.1"/>
    </source>
</evidence>
<feature type="transmembrane region" description="Helical" evidence="7">
    <location>
        <begin position="351"/>
        <end position="370"/>
    </location>
</feature>
<feature type="transmembrane region" description="Helical" evidence="7">
    <location>
        <begin position="507"/>
        <end position="527"/>
    </location>
</feature>
<proteinExistence type="predicted"/>
<feature type="domain" description="DUF4131" evidence="9">
    <location>
        <begin position="68"/>
        <end position="218"/>
    </location>
</feature>
<evidence type="ECO:0000256" key="1">
    <source>
        <dbReference type="ARBA" id="ARBA00004651"/>
    </source>
</evidence>
<dbReference type="RefSeq" id="WP_115836614.1">
    <property type="nucleotide sequence ID" value="NZ_CP025086.1"/>
</dbReference>
<feature type="domain" description="ComEC/Rec2-related protein" evidence="8">
    <location>
        <begin position="265"/>
        <end position="559"/>
    </location>
</feature>
<keyword evidence="4 7" id="KW-1133">Transmembrane helix</keyword>
<evidence type="ECO:0000256" key="4">
    <source>
        <dbReference type="ARBA" id="ARBA00022989"/>
    </source>
</evidence>
<dbReference type="Proteomes" id="UP000256900">
    <property type="component" value="Unassembled WGS sequence"/>
</dbReference>
<dbReference type="OrthoDB" id="9790149at2"/>
<feature type="transmembrane region" description="Helical" evidence="7">
    <location>
        <begin position="286"/>
        <end position="308"/>
    </location>
</feature>
<evidence type="ECO:0000259" key="8">
    <source>
        <dbReference type="Pfam" id="PF03772"/>
    </source>
</evidence>
<dbReference type="Pfam" id="PF03772">
    <property type="entry name" value="Competence"/>
    <property type="match status" value="1"/>
</dbReference>
<accession>A0A3D9Z4F6</accession>
<feature type="transmembrane region" description="Helical" evidence="7">
    <location>
        <begin position="480"/>
        <end position="500"/>
    </location>
</feature>
<name>A0A3D9Z4F6_9HYPH</name>